<dbReference type="Pfam" id="PF00480">
    <property type="entry name" value="ROK"/>
    <property type="match status" value="1"/>
</dbReference>
<dbReference type="PANTHER" id="PTHR18964">
    <property type="entry name" value="ROK (REPRESSOR, ORF, KINASE) FAMILY"/>
    <property type="match status" value="1"/>
</dbReference>
<comment type="similarity">
    <text evidence="1">Belongs to the ROK (NagC/XylR) family.</text>
</comment>
<dbReference type="PANTHER" id="PTHR18964:SF146">
    <property type="entry name" value="POLYPHOSPHATE GLUCOKINASE"/>
    <property type="match status" value="1"/>
</dbReference>
<dbReference type="Proteomes" id="UP000188836">
    <property type="component" value="Unassembled WGS sequence"/>
</dbReference>
<keyword evidence="2" id="KW-0418">Kinase</keyword>
<dbReference type="AlphaFoldDB" id="A0A1W0ATV1"/>
<dbReference type="NCBIfam" id="NF045942">
    <property type="entry name" value="PolPhglucPhase"/>
    <property type="match status" value="1"/>
</dbReference>
<comment type="caution">
    <text evidence="2">The sequence shown here is derived from an EMBL/GenBank/DDBJ whole genome shotgun (WGS) entry which is preliminary data.</text>
</comment>
<evidence type="ECO:0000313" key="2">
    <source>
        <dbReference type="EMBL" id="ONM47737.1"/>
    </source>
</evidence>
<dbReference type="SUPFAM" id="SSF53067">
    <property type="entry name" value="Actin-like ATPase domain"/>
    <property type="match status" value="1"/>
</dbReference>
<dbReference type="EMBL" id="MUMY01000013">
    <property type="protein sequence ID" value="ONM47737.1"/>
    <property type="molecule type" value="Genomic_DNA"/>
</dbReference>
<organism evidence="2 3">
    <name type="scientific">Nocardia donostiensis</name>
    <dbReference type="NCBI Taxonomy" id="1538463"/>
    <lineage>
        <taxon>Bacteria</taxon>
        <taxon>Bacillati</taxon>
        <taxon>Actinomycetota</taxon>
        <taxon>Actinomycetes</taxon>
        <taxon>Mycobacteriales</taxon>
        <taxon>Nocardiaceae</taxon>
        <taxon>Nocardia</taxon>
    </lineage>
</organism>
<sequence length="252" mass="25805">MSARGHAFGIDIGGSGIKGAAVDLATGELVHHRIKIPTPHPATPKAVAETVARLVAEAGWDGPVGITLPCVVLDGVAHTAANVDPAWIGTDARTLFGSALGGRQVTVLNDADAAGLAEDRYGAAKDYAGLVMLLTFGTGIGSALLYHGTLVPNSELGHLEVGGMETEHRAAASVKERDGLSYEQWAARVSTVLIGLENLFWPTVFVAGGGISRDADHWIPLLTNRTPVIAADLKNTAGIVGAAMAVAAGIAP</sequence>
<dbReference type="Gene3D" id="3.30.420.40">
    <property type="match status" value="2"/>
</dbReference>
<name>A0A1W0ATV1_9NOCA</name>
<gene>
    <name evidence="2" type="ORF">B0T46_15885</name>
</gene>
<dbReference type="RefSeq" id="WP_077117883.1">
    <property type="nucleotide sequence ID" value="NZ_LOKT01000012.1"/>
</dbReference>
<dbReference type="STRING" id="1538463.B0T36_18220"/>
<protein>
    <submittedName>
        <fullName evidence="2">Polyphosphate glucokinase</fullName>
    </submittedName>
</protein>
<accession>A0A1W0ATV1</accession>
<dbReference type="OrthoDB" id="849313at2"/>
<dbReference type="InterPro" id="IPR000600">
    <property type="entry name" value="ROK"/>
</dbReference>
<evidence type="ECO:0000313" key="3">
    <source>
        <dbReference type="Proteomes" id="UP000188836"/>
    </source>
</evidence>
<dbReference type="GO" id="GO:0016301">
    <property type="term" value="F:kinase activity"/>
    <property type="evidence" value="ECO:0007669"/>
    <property type="project" value="UniProtKB-KW"/>
</dbReference>
<dbReference type="CDD" id="cd24058">
    <property type="entry name" value="ASKHA_NBD_ROK_PPGK"/>
    <property type="match status" value="1"/>
</dbReference>
<reference evidence="2 3" key="1">
    <citation type="journal article" date="2016" name="Antonie Van Leeuwenhoek">
        <title>Nocardia donostiensis sp. nov., isolated from human respiratory specimens.</title>
        <authorList>
            <person name="Ercibengoa M."/>
            <person name="Bell M."/>
            <person name="Marimon J.M."/>
            <person name="Humrighouse B."/>
            <person name="Klenk H.P."/>
            <person name="Potter G."/>
            <person name="Perez-Trallero E."/>
        </authorList>
    </citation>
    <scope>NUCLEOTIDE SEQUENCE [LARGE SCALE GENOMIC DNA]</scope>
    <source>
        <strain evidence="2 3">X1655</strain>
    </source>
</reference>
<proteinExistence type="inferred from homology"/>
<keyword evidence="3" id="KW-1185">Reference proteome</keyword>
<keyword evidence="2" id="KW-0808">Transferase</keyword>
<dbReference type="InterPro" id="IPR043129">
    <property type="entry name" value="ATPase_NBD"/>
</dbReference>
<evidence type="ECO:0000256" key="1">
    <source>
        <dbReference type="ARBA" id="ARBA00006479"/>
    </source>
</evidence>